<dbReference type="Gene3D" id="2.60.40.1170">
    <property type="entry name" value="Mu homology domain, subdomain B"/>
    <property type="match status" value="2"/>
</dbReference>
<dbReference type="SUPFAM" id="SSF64356">
    <property type="entry name" value="SNARE-like"/>
    <property type="match status" value="1"/>
</dbReference>
<dbReference type="InterPro" id="IPR018240">
    <property type="entry name" value="Clathrin_mu_CS"/>
</dbReference>
<dbReference type="InterPro" id="IPR036168">
    <property type="entry name" value="AP2_Mu_C_sf"/>
</dbReference>
<dbReference type="PROSITE" id="PS00991">
    <property type="entry name" value="CLAT_ADAPTOR_M_2"/>
    <property type="match status" value="1"/>
</dbReference>
<dbReference type="GO" id="GO:0016192">
    <property type="term" value="P:vesicle-mediated transport"/>
    <property type="evidence" value="ECO:0007669"/>
    <property type="project" value="InterPro"/>
</dbReference>
<dbReference type="GO" id="GO:0006886">
    <property type="term" value="P:intracellular protein transport"/>
    <property type="evidence" value="ECO:0007669"/>
    <property type="project" value="UniProtKB-UniRule"/>
</dbReference>
<evidence type="ECO:0000259" key="6">
    <source>
        <dbReference type="PROSITE" id="PS51072"/>
    </source>
</evidence>
<gene>
    <name evidence="7" type="primary">arpc1</name>
</gene>
<organism evidence="7">
    <name type="scientific">Stygiella incarcerata</name>
    <dbReference type="NCBI Taxonomy" id="1712417"/>
    <lineage>
        <taxon>Eukaryota</taxon>
        <taxon>Discoba</taxon>
        <taxon>Jakobida</taxon>
        <taxon>Andalucina</taxon>
        <taxon>Stygiellidae</taxon>
        <taxon>Stygiella</taxon>
    </lineage>
</organism>
<dbReference type="CDD" id="cd09250">
    <property type="entry name" value="AP-1_Mu1_Cterm"/>
    <property type="match status" value="1"/>
</dbReference>
<dbReference type="EMBL" id="KX235363">
    <property type="protein sequence ID" value="ANM86092.1"/>
    <property type="molecule type" value="mRNA"/>
</dbReference>
<dbReference type="CDD" id="cd14835">
    <property type="entry name" value="AP1_Mu_N"/>
    <property type="match status" value="1"/>
</dbReference>
<dbReference type="Pfam" id="PF01217">
    <property type="entry name" value="Clat_adaptor_s"/>
    <property type="match status" value="1"/>
</dbReference>
<sequence length="430" mass="49317">MVVSSIFFLDVRGRIILTRNYRADIPISCVEKFRKIVVEEMFEDEETFPRPVFMAGGITYVYIQYKNIYVLAVTKQNANATAILSFLHRLVSVFREYLKEVEEESIRDNFVIVYELLDEMMDYGYPQFTETQVLQEYITQECHRLEIEEVRPPLTVTNAVSWRSEGISYKKDEVFLDVVESLNVLMSSTGSLLRSEINGTLLMRCHLSGMPELKLGLNDRVLFENMGRSAARTKSVELEDVKFHHCVRLSRFETERTISFIPPDGDFELMSYRLNTRVKPVIWVEMKTLRHEGSRVEYSVKAKANFKPRSTANKVQIEVPVPQDVDTPRFKTTNGGAKYVPERNVFVWYIKSFPGGSEFLLRASFGLPSLGGKSAVSLPPISVHFEIPYFTVSGLKVRYLKIIEKSGISALPWVRYITQSGDFSIRVGGV</sequence>
<accession>A0A192ZHU1</accession>
<dbReference type="InterPro" id="IPR028565">
    <property type="entry name" value="MHD"/>
</dbReference>
<evidence type="ECO:0000313" key="7">
    <source>
        <dbReference type="EMBL" id="ANM86092.1"/>
    </source>
</evidence>
<dbReference type="InterPro" id="IPR011012">
    <property type="entry name" value="Longin-like_dom_sf"/>
</dbReference>
<dbReference type="InterPro" id="IPR022775">
    <property type="entry name" value="AP_mu_sigma_su"/>
</dbReference>
<dbReference type="InterPro" id="IPR001392">
    <property type="entry name" value="Clathrin_mu"/>
</dbReference>
<dbReference type="GO" id="GO:0030131">
    <property type="term" value="C:clathrin adaptor complex"/>
    <property type="evidence" value="ECO:0007669"/>
    <property type="project" value="UniProtKB-UniRule"/>
</dbReference>
<dbReference type="GO" id="GO:0012505">
    <property type="term" value="C:endomembrane system"/>
    <property type="evidence" value="ECO:0007669"/>
    <property type="project" value="UniProtKB-SubCell"/>
</dbReference>
<evidence type="ECO:0000256" key="1">
    <source>
        <dbReference type="ARBA" id="ARBA00004308"/>
    </source>
</evidence>
<evidence type="ECO:0000256" key="3">
    <source>
        <dbReference type="ARBA" id="ARBA00022927"/>
    </source>
</evidence>
<evidence type="ECO:0000256" key="4">
    <source>
        <dbReference type="ARBA" id="ARBA00023136"/>
    </source>
</evidence>
<dbReference type="Gene3D" id="3.30.450.60">
    <property type="match status" value="1"/>
</dbReference>
<dbReference type="Pfam" id="PF00928">
    <property type="entry name" value="Adap_comp_sub"/>
    <property type="match status" value="1"/>
</dbReference>
<reference evidence="7" key="1">
    <citation type="submission" date="2016-05" db="EMBL/GenBank/DDBJ databases">
        <title>Novel hydrogenosomes in the microaerophilic jakobid Stygiella incarcerata.</title>
        <authorList>
            <person name="Leger M.M."/>
            <person name="Eme L."/>
            <person name="Hug L.A."/>
            <person name="Roger A.J."/>
        </authorList>
    </citation>
    <scope>NUCLEOTIDE SEQUENCE</scope>
</reference>
<keyword evidence="2 5" id="KW-0813">Transport</keyword>
<dbReference type="PANTHER" id="PTHR10529">
    <property type="entry name" value="AP COMPLEX SUBUNIT MU"/>
    <property type="match status" value="1"/>
</dbReference>
<evidence type="ECO:0000256" key="2">
    <source>
        <dbReference type="ARBA" id="ARBA00022448"/>
    </source>
</evidence>
<protein>
    <submittedName>
        <fullName evidence="7">Clathrin assembly protein complex 1 medium chain</fullName>
    </submittedName>
</protein>
<evidence type="ECO:0000256" key="5">
    <source>
        <dbReference type="PIRNR" id="PIRNR005992"/>
    </source>
</evidence>
<dbReference type="FunFam" id="3.30.450.60:FF:000002">
    <property type="entry name" value="AP-2 complex subunit mu, putative"/>
    <property type="match status" value="1"/>
</dbReference>
<keyword evidence="3 5" id="KW-0653">Protein transport</keyword>
<comment type="subcellular location">
    <subcellularLocation>
        <location evidence="1">Endomembrane system</location>
    </subcellularLocation>
</comment>
<dbReference type="PROSITE" id="PS51072">
    <property type="entry name" value="MHD"/>
    <property type="match status" value="1"/>
</dbReference>
<dbReference type="PIRSF" id="PIRSF005992">
    <property type="entry name" value="Clathrin_mu"/>
    <property type="match status" value="1"/>
</dbReference>
<feature type="domain" description="MHD" evidence="6">
    <location>
        <begin position="171"/>
        <end position="426"/>
    </location>
</feature>
<dbReference type="AlphaFoldDB" id="A0A192ZHU1"/>
<comment type="similarity">
    <text evidence="5">Belongs to the adaptor complexes medium subunit family.</text>
</comment>
<dbReference type="PRINTS" id="PR00314">
    <property type="entry name" value="CLATHRINADPT"/>
</dbReference>
<proteinExistence type="evidence at transcript level"/>
<dbReference type="InterPro" id="IPR050431">
    <property type="entry name" value="Adaptor_comp_med_subunit"/>
</dbReference>
<keyword evidence="4" id="KW-0472">Membrane</keyword>
<dbReference type="SUPFAM" id="SSF49447">
    <property type="entry name" value="Second domain of Mu2 adaptin subunit (ap50) of ap2 adaptor"/>
    <property type="match status" value="1"/>
</dbReference>
<name>A0A192ZHU1_9EUKA</name>